<dbReference type="GO" id="GO:0000160">
    <property type="term" value="P:phosphorelay signal transduction system"/>
    <property type="evidence" value="ECO:0007669"/>
    <property type="project" value="UniProtKB-KW"/>
</dbReference>
<keyword evidence="14" id="KW-1185">Reference proteome</keyword>
<keyword evidence="5" id="KW-0902">Two-component regulatory system</keyword>
<dbReference type="PROSITE" id="PS50110">
    <property type="entry name" value="RESPONSE_REGULATORY"/>
    <property type="match status" value="1"/>
</dbReference>
<feature type="domain" description="HTH araC/xylS-type" evidence="11">
    <location>
        <begin position="157"/>
        <end position="255"/>
    </location>
</feature>
<dbReference type="InterPro" id="IPR051552">
    <property type="entry name" value="HptR"/>
</dbReference>
<dbReference type="PROSITE" id="PS01124">
    <property type="entry name" value="HTH_ARAC_FAMILY_2"/>
    <property type="match status" value="1"/>
</dbReference>
<dbReference type="InterPro" id="IPR020449">
    <property type="entry name" value="Tscrpt_reg_AraC-type_HTH"/>
</dbReference>
<evidence type="ECO:0000256" key="10">
    <source>
        <dbReference type="PROSITE-ProRule" id="PRU00169"/>
    </source>
</evidence>
<dbReference type="Proteomes" id="UP000237749">
    <property type="component" value="Unassembled WGS sequence"/>
</dbReference>
<evidence type="ECO:0000256" key="3">
    <source>
        <dbReference type="ARBA" id="ARBA00022490"/>
    </source>
</evidence>
<dbReference type="OrthoDB" id="9790442at2"/>
<dbReference type="InterPro" id="IPR009057">
    <property type="entry name" value="Homeodomain-like_sf"/>
</dbReference>
<dbReference type="SMART" id="SM00448">
    <property type="entry name" value="REC"/>
    <property type="match status" value="1"/>
</dbReference>
<gene>
    <name evidence="13" type="ORF">BXY41_10567</name>
</gene>
<evidence type="ECO:0000256" key="5">
    <source>
        <dbReference type="ARBA" id="ARBA00023012"/>
    </source>
</evidence>
<dbReference type="RefSeq" id="WP_104436845.1">
    <property type="nucleotide sequence ID" value="NZ_PTJA01000005.1"/>
</dbReference>
<feature type="modified residue" description="4-aspartylphosphate" evidence="10">
    <location>
        <position position="55"/>
    </location>
</feature>
<evidence type="ECO:0000259" key="11">
    <source>
        <dbReference type="PROSITE" id="PS01124"/>
    </source>
</evidence>
<evidence type="ECO:0000259" key="12">
    <source>
        <dbReference type="PROSITE" id="PS50110"/>
    </source>
</evidence>
<accession>A0A2S6HSY1</accession>
<evidence type="ECO:0000256" key="2">
    <source>
        <dbReference type="ARBA" id="ARBA00018672"/>
    </source>
</evidence>
<dbReference type="PROSITE" id="PS00041">
    <property type="entry name" value="HTH_ARAC_FAMILY_1"/>
    <property type="match status" value="1"/>
</dbReference>
<dbReference type="AlphaFoldDB" id="A0A2S6HSY1"/>
<dbReference type="Pfam" id="PF12833">
    <property type="entry name" value="HTH_18"/>
    <property type="match status" value="1"/>
</dbReference>
<evidence type="ECO:0000256" key="1">
    <source>
        <dbReference type="ARBA" id="ARBA00004496"/>
    </source>
</evidence>
<proteinExistence type="predicted"/>
<evidence type="ECO:0000256" key="7">
    <source>
        <dbReference type="ARBA" id="ARBA00023125"/>
    </source>
</evidence>
<dbReference type="PANTHER" id="PTHR42713">
    <property type="entry name" value="HISTIDINE KINASE-RELATED"/>
    <property type="match status" value="1"/>
</dbReference>
<dbReference type="EMBL" id="PTJA01000005">
    <property type="protein sequence ID" value="PPK80851.1"/>
    <property type="molecule type" value="Genomic_DNA"/>
</dbReference>
<dbReference type="GO" id="GO:0043565">
    <property type="term" value="F:sequence-specific DNA binding"/>
    <property type="evidence" value="ECO:0007669"/>
    <property type="project" value="InterPro"/>
</dbReference>
<dbReference type="PANTHER" id="PTHR42713:SF3">
    <property type="entry name" value="TRANSCRIPTIONAL REGULATORY PROTEIN HPTR"/>
    <property type="match status" value="1"/>
</dbReference>
<dbReference type="SUPFAM" id="SSF52172">
    <property type="entry name" value="CheY-like"/>
    <property type="match status" value="1"/>
</dbReference>
<comment type="subcellular location">
    <subcellularLocation>
        <location evidence="1">Cytoplasm</location>
    </subcellularLocation>
</comment>
<evidence type="ECO:0000256" key="9">
    <source>
        <dbReference type="ARBA" id="ARBA00024867"/>
    </source>
</evidence>
<keyword evidence="4 10" id="KW-0597">Phosphoprotein</keyword>
<dbReference type="GO" id="GO:0005737">
    <property type="term" value="C:cytoplasm"/>
    <property type="evidence" value="ECO:0007669"/>
    <property type="project" value="UniProtKB-SubCell"/>
</dbReference>
<organism evidence="13 14">
    <name type="scientific">Lacrimispora xylanisolvens</name>
    <dbReference type="NCBI Taxonomy" id="384636"/>
    <lineage>
        <taxon>Bacteria</taxon>
        <taxon>Bacillati</taxon>
        <taxon>Bacillota</taxon>
        <taxon>Clostridia</taxon>
        <taxon>Lachnospirales</taxon>
        <taxon>Lachnospiraceae</taxon>
        <taxon>Lacrimispora</taxon>
    </lineage>
</organism>
<dbReference type="Gene3D" id="3.40.50.2300">
    <property type="match status" value="1"/>
</dbReference>
<feature type="domain" description="Response regulatory" evidence="12">
    <location>
        <begin position="3"/>
        <end position="120"/>
    </location>
</feature>
<evidence type="ECO:0000313" key="13">
    <source>
        <dbReference type="EMBL" id="PPK80851.1"/>
    </source>
</evidence>
<evidence type="ECO:0000256" key="4">
    <source>
        <dbReference type="ARBA" id="ARBA00022553"/>
    </source>
</evidence>
<protein>
    <recommendedName>
        <fullName evidence="2">Stage 0 sporulation protein A homolog</fullName>
    </recommendedName>
</protein>
<dbReference type="InterPro" id="IPR018060">
    <property type="entry name" value="HTH_AraC"/>
</dbReference>
<dbReference type="InterPro" id="IPR011006">
    <property type="entry name" value="CheY-like_superfamily"/>
</dbReference>
<name>A0A2S6HSY1_9FIRM</name>
<dbReference type="InterPro" id="IPR001789">
    <property type="entry name" value="Sig_transdc_resp-reg_receiver"/>
</dbReference>
<dbReference type="SMART" id="SM00342">
    <property type="entry name" value="HTH_ARAC"/>
    <property type="match status" value="1"/>
</dbReference>
<reference evidence="13 14" key="1">
    <citation type="submission" date="2018-02" db="EMBL/GenBank/DDBJ databases">
        <title>Genomic Encyclopedia of Archaeal and Bacterial Type Strains, Phase II (KMG-II): from individual species to whole genera.</title>
        <authorList>
            <person name="Goeker M."/>
        </authorList>
    </citation>
    <scope>NUCLEOTIDE SEQUENCE [LARGE SCALE GENOMIC DNA]</scope>
    <source>
        <strain evidence="13 14">DSM 3808</strain>
    </source>
</reference>
<dbReference type="Gene3D" id="1.10.10.60">
    <property type="entry name" value="Homeodomain-like"/>
    <property type="match status" value="2"/>
</dbReference>
<dbReference type="InterPro" id="IPR018062">
    <property type="entry name" value="HTH_AraC-typ_CS"/>
</dbReference>
<keyword evidence="6" id="KW-0805">Transcription regulation</keyword>
<keyword evidence="7" id="KW-0238">DNA-binding</keyword>
<evidence type="ECO:0000256" key="8">
    <source>
        <dbReference type="ARBA" id="ARBA00023163"/>
    </source>
</evidence>
<keyword evidence="8" id="KW-0804">Transcription</keyword>
<dbReference type="PRINTS" id="PR00032">
    <property type="entry name" value="HTHARAC"/>
</dbReference>
<keyword evidence="3" id="KW-0963">Cytoplasm</keyword>
<comment type="caution">
    <text evidence="13">The sequence shown here is derived from an EMBL/GenBank/DDBJ whole genome shotgun (WGS) entry which is preliminary data.</text>
</comment>
<dbReference type="CDD" id="cd17536">
    <property type="entry name" value="REC_YesN-like"/>
    <property type="match status" value="1"/>
</dbReference>
<dbReference type="Pfam" id="PF00072">
    <property type="entry name" value="Response_reg"/>
    <property type="match status" value="1"/>
</dbReference>
<dbReference type="GO" id="GO:0003700">
    <property type="term" value="F:DNA-binding transcription factor activity"/>
    <property type="evidence" value="ECO:0007669"/>
    <property type="project" value="InterPro"/>
</dbReference>
<sequence>MYSVVVIDDNKIAVTAIVKATNWESFHCQVTGVAYDGIAGLELIHKKNPDIVIIDIQMPGFNGLDIIEKIKQQRQDMQFIIISGYNQFEYAQRAIRYGASDFLLKPVMTEEMEQALEKAVGAIMKKERFAAEKTPDTLEERIRFIRQKSQEYSTAVSEALDYVDKHINHNISLGNICRELLISTSYFSKCFKKETGVGFVNYVTMVKMENARILLKNPQNRVNEVAHMLGYRDYSYFFQVFKKQFGYAPSDIKLYSK</sequence>
<evidence type="ECO:0000313" key="14">
    <source>
        <dbReference type="Proteomes" id="UP000237749"/>
    </source>
</evidence>
<dbReference type="SUPFAM" id="SSF46689">
    <property type="entry name" value="Homeodomain-like"/>
    <property type="match status" value="2"/>
</dbReference>
<evidence type="ECO:0000256" key="6">
    <source>
        <dbReference type="ARBA" id="ARBA00023015"/>
    </source>
</evidence>
<comment type="function">
    <text evidence="9">May play the central regulatory role in sporulation. It may be an element of the effector pathway responsible for the activation of sporulation genes in response to nutritional stress. Spo0A may act in concert with spo0H (a sigma factor) to control the expression of some genes that are critical to the sporulation process.</text>
</comment>